<keyword evidence="1" id="KW-0548">Nucleotidyltransferase</keyword>
<keyword evidence="1" id="KW-0808">Transferase</keyword>
<reference evidence="1 2" key="1">
    <citation type="submission" date="2020-08" db="EMBL/GenBank/DDBJ databases">
        <title>Sequencing the genomes of 1000 actinobacteria strains.</title>
        <authorList>
            <person name="Klenk H.-P."/>
        </authorList>
    </citation>
    <scope>NUCLEOTIDE SEQUENCE [LARGE SCALE GENOMIC DNA]</scope>
    <source>
        <strain evidence="1 2">DSM 44320</strain>
    </source>
</reference>
<sequence length="57" mass="6353">MYGQVIAGRWYDTGNPADYLIAQFASAMANPDYGPLLRQLVRDLSDIDRPNSFDTTA</sequence>
<dbReference type="GeneID" id="95395981"/>
<dbReference type="Proteomes" id="UP000579945">
    <property type="component" value="Unassembled WGS sequence"/>
</dbReference>
<dbReference type="AlphaFoldDB" id="A0A7W5VDL4"/>
<organism evidence="1 2">
    <name type="scientific">Nonomuraea dietziae</name>
    <dbReference type="NCBI Taxonomy" id="65515"/>
    <lineage>
        <taxon>Bacteria</taxon>
        <taxon>Bacillati</taxon>
        <taxon>Actinomycetota</taxon>
        <taxon>Actinomycetes</taxon>
        <taxon>Streptosporangiales</taxon>
        <taxon>Streptosporangiaceae</taxon>
        <taxon>Nonomuraea</taxon>
    </lineage>
</organism>
<dbReference type="EMBL" id="JACIBV010000003">
    <property type="protein sequence ID" value="MBB3734099.1"/>
    <property type="molecule type" value="Genomic_DNA"/>
</dbReference>
<dbReference type="GO" id="GO:0016779">
    <property type="term" value="F:nucleotidyltransferase activity"/>
    <property type="evidence" value="ECO:0007669"/>
    <property type="project" value="UniProtKB-KW"/>
</dbReference>
<keyword evidence="2" id="KW-1185">Reference proteome</keyword>
<gene>
    <name evidence="1" type="ORF">FHR33_010052</name>
</gene>
<protein>
    <submittedName>
        <fullName evidence="1">UTP-glucose-1-phosphate uridylyltransferase</fullName>
    </submittedName>
</protein>
<proteinExistence type="predicted"/>
<name>A0A7W5VDL4_9ACTN</name>
<evidence type="ECO:0000313" key="1">
    <source>
        <dbReference type="EMBL" id="MBB3734099.1"/>
    </source>
</evidence>
<dbReference type="RefSeq" id="WP_221242739.1">
    <property type="nucleotide sequence ID" value="NZ_BAAAXX010000004.1"/>
</dbReference>
<evidence type="ECO:0000313" key="2">
    <source>
        <dbReference type="Proteomes" id="UP000579945"/>
    </source>
</evidence>
<accession>A0A7W5VDL4</accession>
<comment type="caution">
    <text evidence="1">The sequence shown here is derived from an EMBL/GenBank/DDBJ whole genome shotgun (WGS) entry which is preliminary data.</text>
</comment>